<dbReference type="CDD" id="cd16652">
    <property type="entry name" value="dRING_Rmd5p-like"/>
    <property type="match status" value="1"/>
</dbReference>
<dbReference type="FunFam" id="3.30.40.10:FF:000143">
    <property type="entry name" value="Regulator of gluconeogenesis Rmd5"/>
    <property type="match status" value="1"/>
</dbReference>
<evidence type="ECO:0000256" key="3">
    <source>
        <dbReference type="ARBA" id="ARBA00022723"/>
    </source>
</evidence>
<sequence>MDGLLQQGHELSACYNSYQNDVDTKIANMRSALEAAKTTLQSDPTQLNNAMQSLSNQAKQMQFQRAQKDIQSSIQKFGKDMEKKFKHDISVIYQPESFAGKEQLMQRALAVHFIRQGQFDMCDMFIKEMTSSAGILPDTDDIAINDPALIEAVESLKEQFRQMYKIMKQLSEDHYLEEAIVWAKLHGPDLLGLSSSLEFNLHRLKFVQLLLDKRPMDALVYGRQHFAPFGDKHFAEIKRLMTCTIYSDLAHSPYHYLCTPSLWDDIQIEFQRDFCSLLNMSADSPLYACIYVGTTALPIIMKVHKIMAAKRAEWSQQDELPVEIPLDDDMRFHSVFTCPVSKEQATDTNPPMMMPCGHVICKESLQRLSRNSRYGRNALRFKCPYCPSESTVDQAIQVHF</sequence>
<dbReference type="PROSITE" id="PS51867">
    <property type="entry name" value="ZF_RING_GID"/>
    <property type="match status" value="1"/>
</dbReference>
<dbReference type="GO" id="GO:0005634">
    <property type="term" value="C:nucleus"/>
    <property type="evidence" value="ECO:0007669"/>
    <property type="project" value="TreeGrafter"/>
</dbReference>
<dbReference type="EMBL" id="MCGT01000008">
    <property type="protein sequence ID" value="ORX57466.1"/>
    <property type="molecule type" value="Genomic_DNA"/>
</dbReference>
<keyword evidence="4 9" id="KW-0863">Zinc-finger</keyword>
<feature type="domain" description="CTLH" evidence="12">
    <location>
        <begin position="159"/>
        <end position="217"/>
    </location>
</feature>
<dbReference type="Proteomes" id="UP000242146">
    <property type="component" value="Unassembled WGS sequence"/>
</dbReference>
<name>A0A1X2GMX6_9FUNG</name>
<dbReference type="Gene3D" id="3.30.40.10">
    <property type="entry name" value="Zinc/RING finger domain, C3HC4 (zinc finger)"/>
    <property type="match status" value="1"/>
</dbReference>
<evidence type="ECO:0000256" key="7">
    <source>
        <dbReference type="ARBA" id="ARBA00075398"/>
    </source>
</evidence>
<dbReference type="SMART" id="SM00757">
    <property type="entry name" value="CRA"/>
    <property type="match status" value="1"/>
</dbReference>
<evidence type="ECO:0000313" key="15">
    <source>
        <dbReference type="Proteomes" id="UP000242146"/>
    </source>
</evidence>
<dbReference type="PROSITE" id="PS50897">
    <property type="entry name" value="CTLH"/>
    <property type="match status" value="1"/>
</dbReference>
<comment type="caution">
    <text evidence="14">The sequence shown here is derived from an EMBL/GenBank/DDBJ whole genome shotgun (WGS) entry which is preliminary data.</text>
</comment>
<evidence type="ECO:0000259" key="12">
    <source>
        <dbReference type="PROSITE" id="PS50897"/>
    </source>
</evidence>
<keyword evidence="15" id="KW-1185">Reference proteome</keyword>
<dbReference type="InterPro" id="IPR024964">
    <property type="entry name" value="CTLH/CRA"/>
</dbReference>
<dbReference type="OrthoDB" id="1933281at2759"/>
<dbReference type="InterPro" id="IPR027370">
    <property type="entry name" value="Znf-RING_euk"/>
</dbReference>
<dbReference type="InterPro" id="IPR045098">
    <property type="entry name" value="Fyv10_fam"/>
</dbReference>
<dbReference type="SMART" id="SM00668">
    <property type="entry name" value="CTLH"/>
    <property type="match status" value="1"/>
</dbReference>
<feature type="domain" description="RING-type" evidence="11">
    <location>
        <begin position="338"/>
        <end position="386"/>
    </location>
</feature>
<dbReference type="SMART" id="SM00184">
    <property type="entry name" value="RING"/>
    <property type="match status" value="1"/>
</dbReference>
<dbReference type="Pfam" id="PF10607">
    <property type="entry name" value="CTLH"/>
    <property type="match status" value="1"/>
</dbReference>
<evidence type="ECO:0000256" key="6">
    <source>
        <dbReference type="ARBA" id="ARBA00061136"/>
    </source>
</evidence>
<keyword evidence="2" id="KW-0963">Cytoplasm</keyword>
<evidence type="ECO:0000256" key="2">
    <source>
        <dbReference type="ARBA" id="ARBA00022490"/>
    </source>
</evidence>
<dbReference type="InterPro" id="IPR037683">
    <property type="entry name" value="Rmd5_dRing"/>
</dbReference>
<dbReference type="InterPro" id="IPR001841">
    <property type="entry name" value="Znf_RING"/>
</dbReference>
<evidence type="ECO:0000256" key="1">
    <source>
        <dbReference type="ARBA" id="ARBA00004496"/>
    </source>
</evidence>
<dbReference type="InterPro" id="IPR013083">
    <property type="entry name" value="Znf_RING/FYVE/PHD"/>
</dbReference>
<feature type="zinc finger region" description="RING-Gid-type" evidence="10">
    <location>
        <begin position="338"/>
        <end position="386"/>
    </location>
</feature>
<keyword evidence="3" id="KW-0479">Metal-binding</keyword>
<reference evidence="14 15" key="1">
    <citation type="submission" date="2016-07" db="EMBL/GenBank/DDBJ databases">
        <title>Pervasive Adenine N6-methylation of Active Genes in Fungi.</title>
        <authorList>
            <consortium name="DOE Joint Genome Institute"/>
            <person name="Mondo S.J."/>
            <person name="Dannebaum R.O."/>
            <person name="Kuo R.C."/>
            <person name="Labutti K."/>
            <person name="Haridas S."/>
            <person name="Kuo A."/>
            <person name="Salamov A."/>
            <person name="Ahrendt S.R."/>
            <person name="Lipzen A."/>
            <person name="Sullivan W."/>
            <person name="Andreopoulos W.B."/>
            <person name="Clum A."/>
            <person name="Lindquist E."/>
            <person name="Daum C."/>
            <person name="Ramamoorthy G.K."/>
            <person name="Gryganskyi A."/>
            <person name="Culley D."/>
            <person name="Magnuson J.K."/>
            <person name="James T.Y."/>
            <person name="O'Malley M.A."/>
            <person name="Stajich J.E."/>
            <person name="Spatafora J.W."/>
            <person name="Visel A."/>
            <person name="Grigoriev I.V."/>
        </authorList>
    </citation>
    <scope>NUCLEOTIDE SEQUENCE [LARGE SCALE GENOMIC DNA]</scope>
    <source>
        <strain evidence="14 15">NRRL 3301</strain>
    </source>
</reference>
<evidence type="ECO:0000256" key="4">
    <source>
        <dbReference type="ARBA" id="ARBA00022771"/>
    </source>
</evidence>
<evidence type="ECO:0000256" key="5">
    <source>
        <dbReference type="ARBA" id="ARBA00022833"/>
    </source>
</evidence>
<dbReference type="InterPro" id="IPR006595">
    <property type="entry name" value="CTLH_C"/>
</dbReference>
<comment type="similarity">
    <text evidence="6">Belongs to the RMD5/GID2 family.</text>
</comment>
<evidence type="ECO:0000259" key="11">
    <source>
        <dbReference type="PROSITE" id="PS50089"/>
    </source>
</evidence>
<evidence type="ECO:0000256" key="8">
    <source>
        <dbReference type="ARBA" id="ARBA00080744"/>
    </source>
</evidence>
<dbReference type="InterPro" id="IPR013144">
    <property type="entry name" value="CRA_dom"/>
</dbReference>
<dbReference type="STRING" id="101127.A0A1X2GMX6"/>
<feature type="domain" description="RING-Gid-type" evidence="13">
    <location>
        <begin position="338"/>
        <end position="386"/>
    </location>
</feature>
<protein>
    <recommendedName>
        <fullName evidence="8">GID complex catalytic subunit 2</fullName>
    </recommendedName>
    <alternativeName>
        <fullName evidence="7">Glucose-induced degradation protein 2</fullName>
    </alternativeName>
</protein>
<evidence type="ECO:0000256" key="9">
    <source>
        <dbReference type="PROSITE-ProRule" id="PRU00175"/>
    </source>
</evidence>
<dbReference type="SUPFAM" id="SSF57850">
    <property type="entry name" value="RING/U-box"/>
    <property type="match status" value="1"/>
</dbReference>
<dbReference type="Pfam" id="PF13445">
    <property type="entry name" value="zf-RING_UBOX"/>
    <property type="match status" value="1"/>
</dbReference>
<gene>
    <name evidence="14" type="ORF">DM01DRAFT_1227315</name>
</gene>
<accession>A0A1X2GMX6</accession>
<dbReference type="GO" id="GO:0008270">
    <property type="term" value="F:zinc ion binding"/>
    <property type="evidence" value="ECO:0007669"/>
    <property type="project" value="UniProtKB-KW"/>
</dbReference>
<dbReference type="GO" id="GO:0043161">
    <property type="term" value="P:proteasome-mediated ubiquitin-dependent protein catabolic process"/>
    <property type="evidence" value="ECO:0007669"/>
    <property type="project" value="InterPro"/>
</dbReference>
<evidence type="ECO:0000313" key="14">
    <source>
        <dbReference type="EMBL" id="ORX57466.1"/>
    </source>
</evidence>
<dbReference type="InterPro" id="IPR044063">
    <property type="entry name" value="ZF_RING_GID"/>
</dbReference>
<keyword evidence="5" id="KW-0862">Zinc</keyword>
<evidence type="ECO:0000256" key="10">
    <source>
        <dbReference type="PROSITE-ProRule" id="PRU01215"/>
    </source>
</evidence>
<comment type="subcellular location">
    <subcellularLocation>
        <location evidence="1">Cytoplasm</location>
    </subcellularLocation>
</comment>
<dbReference type="AlphaFoldDB" id="A0A1X2GMX6"/>
<proteinExistence type="inferred from homology"/>
<dbReference type="PANTHER" id="PTHR12170:SF3">
    <property type="entry name" value="GH10162P"/>
    <property type="match status" value="1"/>
</dbReference>
<organism evidence="14 15">
    <name type="scientific">Hesseltinella vesiculosa</name>
    <dbReference type="NCBI Taxonomy" id="101127"/>
    <lineage>
        <taxon>Eukaryota</taxon>
        <taxon>Fungi</taxon>
        <taxon>Fungi incertae sedis</taxon>
        <taxon>Mucoromycota</taxon>
        <taxon>Mucoromycotina</taxon>
        <taxon>Mucoromycetes</taxon>
        <taxon>Mucorales</taxon>
        <taxon>Cunninghamellaceae</taxon>
        <taxon>Hesseltinella</taxon>
    </lineage>
</organism>
<dbReference type="GO" id="GO:0034657">
    <property type="term" value="C:GID complex"/>
    <property type="evidence" value="ECO:0007669"/>
    <property type="project" value="TreeGrafter"/>
</dbReference>
<dbReference type="GO" id="GO:0061630">
    <property type="term" value="F:ubiquitin protein ligase activity"/>
    <property type="evidence" value="ECO:0007669"/>
    <property type="project" value="InterPro"/>
</dbReference>
<dbReference type="PANTHER" id="PTHR12170">
    <property type="entry name" value="MACROPHAGE ERYTHROBLAST ATTACHER-RELATED"/>
    <property type="match status" value="1"/>
</dbReference>
<evidence type="ECO:0000259" key="13">
    <source>
        <dbReference type="PROSITE" id="PS51867"/>
    </source>
</evidence>
<dbReference type="PROSITE" id="PS50089">
    <property type="entry name" value="ZF_RING_2"/>
    <property type="match status" value="1"/>
</dbReference>
<dbReference type="GO" id="GO:0005737">
    <property type="term" value="C:cytoplasm"/>
    <property type="evidence" value="ECO:0007669"/>
    <property type="project" value="UniProtKB-SubCell"/>
</dbReference>